<comment type="caution">
    <text evidence="2">The sequence shown here is derived from an EMBL/GenBank/DDBJ whole genome shotgun (WGS) entry which is preliminary data.</text>
</comment>
<dbReference type="RefSeq" id="WP_323574742.1">
    <property type="nucleotide sequence ID" value="NZ_JAYGJQ010000001.1"/>
</dbReference>
<gene>
    <name evidence="2" type="ORF">SHI21_03545</name>
</gene>
<feature type="chain" id="PRO_5046905633" evidence="1">
    <location>
        <begin position="20"/>
        <end position="118"/>
    </location>
</feature>
<evidence type="ECO:0000313" key="3">
    <source>
        <dbReference type="Proteomes" id="UP001302274"/>
    </source>
</evidence>
<dbReference type="EMBL" id="JAYGJQ010000001">
    <property type="protein sequence ID" value="MEA9355255.1"/>
    <property type="molecule type" value="Genomic_DNA"/>
</dbReference>
<name>A0ABU5VQD8_9BACT</name>
<keyword evidence="3" id="KW-1185">Reference proteome</keyword>
<accession>A0ABU5VQD8</accession>
<evidence type="ECO:0000256" key="1">
    <source>
        <dbReference type="SAM" id="SignalP"/>
    </source>
</evidence>
<proteinExistence type="predicted"/>
<keyword evidence="1" id="KW-0732">Signal</keyword>
<evidence type="ECO:0000313" key="2">
    <source>
        <dbReference type="EMBL" id="MEA9355255.1"/>
    </source>
</evidence>
<organism evidence="2 3">
    <name type="scientific">Bacteriovorax antarcticus</name>
    <dbReference type="NCBI Taxonomy" id="3088717"/>
    <lineage>
        <taxon>Bacteria</taxon>
        <taxon>Pseudomonadati</taxon>
        <taxon>Bdellovibrionota</taxon>
        <taxon>Bacteriovoracia</taxon>
        <taxon>Bacteriovoracales</taxon>
        <taxon>Bacteriovoracaceae</taxon>
        <taxon>Bacteriovorax</taxon>
    </lineage>
</organism>
<sequence>MRVLIVMFLAAVSSPHSYAGDRTNLVLRAYVPPAINTRVTQTQLSSSKSLVTFSSHINSRHLRESQKFEVEGLDQAGIEGHIKLVAGNDRTIQYDLLINHLSTALLTSKPIFLKISAN</sequence>
<dbReference type="Proteomes" id="UP001302274">
    <property type="component" value="Unassembled WGS sequence"/>
</dbReference>
<protein>
    <submittedName>
        <fullName evidence="2">Uncharacterized protein</fullName>
    </submittedName>
</protein>
<feature type="signal peptide" evidence="1">
    <location>
        <begin position="1"/>
        <end position="19"/>
    </location>
</feature>
<reference evidence="2 3" key="1">
    <citation type="submission" date="2023-11" db="EMBL/GenBank/DDBJ databases">
        <title>A Novel Polar Bacteriovorax (B. antarcticus) Isolated from the Biocrust in Antarctica.</title>
        <authorList>
            <person name="Mun W."/>
            <person name="Choi S.Y."/>
            <person name="Mitchell R.J."/>
        </authorList>
    </citation>
    <scope>NUCLEOTIDE SEQUENCE [LARGE SCALE GENOMIC DNA]</scope>
    <source>
        <strain evidence="2 3">PP10</strain>
    </source>
</reference>